<gene>
    <name evidence="1" type="ORF">ElyMa_001183700</name>
</gene>
<reference evidence="1 2" key="1">
    <citation type="journal article" date="2021" name="Elife">
        <title>Chloroplast acquisition without the gene transfer in kleptoplastic sea slugs, Plakobranchus ocellatus.</title>
        <authorList>
            <person name="Maeda T."/>
            <person name="Takahashi S."/>
            <person name="Yoshida T."/>
            <person name="Shimamura S."/>
            <person name="Takaki Y."/>
            <person name="Nagai Y."/>
            <person name="Toyoda A."/>
            <person name="Suzuki Y."/>
            <person name="Arimoto A."/>
            <person name="Ishii H."/>
            <person name="Satoh N."/>
            <person name="Nishiyama T."/>
            <person name="Hasebe M."/>
            <person name="Maruyama T."/>
            <person name="Minagawa J."/>
            <person name="Obokata J."/>
            <person name="Shigenobu S."/>
        </authorList>
    </citation>
    <scope>NUCLEOTIDE SEQUENCE [LARGE SCALE GENOMIC DNA]</scope>
</reference>
<dbReference type="Pfam" id="PF13365">
    <property type="entry name" value="Trypsin_2"/>
    <property type="match status" value="1"/>
</dbReference>
<dbReference type="AlphaFoldDB" id="A0AAV4I482"/>
<evidence type="ECO:0008006" key="3">
    <source>
        <dbReference type="Google" id="ProtNLM"/>
    </source>
</evidence>
<accession>A0AAV4I482</accession>
<dbReference type="InterPro" id="IPR009003">
    <property type="entry name" value="Peptidase_S1_PA"/>
</dbReference>
<protein>
    <recommendedName>
        <fullName evidence="3">Peptidase S1 domain-containing protein</fullName>
    </recommendedName>
</protein>
<evidence type="ECO:0000313" key="1">
    <source>
        <dbReference type="EMBL" id="GFS04760.1"/>
    </source>
</evidence>
<proteinExistence type="predicted"/>
<dbReference type="SUPFAM" id="SSF50494">
    <property type="entry name" value="Trypsin-like serine proteases"/>
    <property type="match status" value="1"/>
</dbReference>
<name>A0AAV4I482_9GAST</name>
<keyword evidence="2" id="KW-1185">Reference proteome</keyword>
<organism evidence="1 2">
    <name type="scientific">Elysia marginata</name>
    <dbReference type="NCBI Taxonomy" id="1093978"/>
    <lineage>
        <taxon>Eukaryota</taxon>
        <taxon>Metazoa</taxon>
        <taxon>Spiralia</taxon>
        <taxon>Lophotrochozoa</taxon>
        <taxon>Mollusca</taxon>
        <taxon>Gastropoda</taxon>
        <taxon>Heterobranchia</taxon>
        <taxon>Euthyneura</taxon>
        <taxon>Panpulmonata</taxon>
        <taxon>Sacoglossa</taxon>
        <taxon>Placobranchoidea</taxon>
        <taxon>Plakobranchidae</taxon>
        <taxon>Elysia</taxon>
    </lineage>
</organism>
<sequence>MNTACCLTSGLRAVAYDSVSARKPFSVRAMQVATPNLSPFAASARVQPPECKTRRALYNSLEVSGGMAKSTDLSHHECEILEKGLEAAEAALAWERCKKNPGHAEFIPVQEFLASHLPSSLTGGDRARLSMIVDRTVRLRVHCTSRDRPDGDCLSQYRGSDRLRLGTGFIYYMNDPKCNQPCPCRECGGNVAKKFWTFSVITACHVVYNTEEAKETKVDLFYDDENCEQDGRMKTVWAVEVKWAESDNDLCVIFCVTHDEMLGERIRCLIEQWNSGHSQTESEGTSVPSLDFGDKAALVVSHPHGQPKKISVGKISLVTDSCVDEFGCEYLAATCPGSSGAPVIEIRTVDEPRVLPMWGAQVHCGTYVNADSEFGPYFNFSNFLYRPLLTNAC</sequence>
<dbReference type="EMBL" id="BMAT01002326">
    <property type="protein sequence ID" value="GFS04760.1"/>
    <property type="molecule type" value="Genomic_DNA"/>
</dbReference>
<evidence type="ECO:0000313" key="2">
    <source>
        <dbReference type="Proteomes" id="UP000762676"/>
    </source>
</evidence>
<dbReference type="Proteomes" id="UP000762676">
    <property type="component" value="Unassembled WGS sequence"/>
</dbReference>
<comment type="caution">
    <text evidence="1">The sequence shown here is derived from an EMBL/GenBank/DDBJ whole genome shotgun (WGS) entry which is preliminary data.</text>
</comment>